<evidence type="ECO:0000313" key="3">
    <source>
        <dbReference type="Proteomes" id="UP000027153"/>
    </source>
</evidence>
<dbReference type="SUPFAM" id="SSF51556">
    <property type="entry name" value="Metallo-dependent hydrolases"/>
    <property type="match status" value="1"/>
</dbReference>
<dbReference type="OrthoDB" id="42910at2157"/>
<dbReference type="InterPro" id="IPR006680">
    <property type="entry name" value="Amidohydro-rel"/>
</dbReference>
<protein>
    <submittedName>
        <fullName evidence="2">Cytosine deaminase-like metal-dependent hydrolase</fullName>
    </submittedName>
</protein>
<sequence length="347" mass="38079">MEQTLEGTIICGDEFEPVDGYITIEDGVIKDIEERAITSDTIIAPCFVNAHTHIGDSVIKDPPYLPLPELVQPPDGLKHRVLQDTPYKDLVISMRACIDDMIRTGVCAFADFREGGLTGVLALRDAIGSSDKIEVKIFGRPSDKDMSYLDLCDGTGLSSTSDLEIGSIRDIIRQTRAKRKKFAIHAGERNSSDISPALELEPDFLIHLTHAQNKDIKSISEADIPAVVCLRSNFLTGSGAPPVKKMLDEGILVAAGTDNVMLNSVNMFSEMEFLAKTHIYDDRQVFKLCTLNGAKILGLDKELGSIRKGKKARLMILTKKSSNMRGTRNPLGSLVRRARPDDIIGII</sequence>
<dbReference type="InterPro" id="IPR050287">
    <property type="entry name" value="MTA/SAH_deaminase"/>
</dbReference>
<dbReference type="GO" id="GO:0016787">
    <property type="term" value="F:hydrolase activity"/>
    <property type="evidence" value="ECO:0007669"/>
    <property type="project" value="UniProtKB-KW"/>
</dbReference>
<dbReference type="Gene3D" id="3.20.20.140">
    <property type="entry name" value="Metal-dependent hydrolases"/>
    <property type="match status" value="1"/>
</dbReference>
<keyword evidence="2" id="KW-0378">Hydrolase</keyword>
<proteinExistence type="predicted"/>
<dbReference type="PANTHER" id="PTHR43794">
    <property type="entry name" value="AMINOHYDROLASE SSNA-RELATED"/>
    <property type="match status" value="1"/>
</dbReference>
<dbReference type="PATRIC" id="fig|1392998.3.peg.1652"/>
<evidence type="ECO:0000259" key="1">
    <source>
        <dbReference type="Pfam" id="PF01979"/>
    </source>
</evidence>
<name>A0A062V6M1_9EURY</name>
<dbReference type="Pfam" id="PF01979">
    <property type="entry name" value="Amidohydro_1"/>
    <property type="match status" value="1"/>
</dbReference>
<dbReference type="InterPro" id="IPR032466">
    <property type="entry name" value="Metal_Hydrolase"/>
</dbReference>
<comment type="caution">
    <text evidence="2">The sequence shown here is derived from an EMBL/GenBank/DDBJ whole genome shotgun (WGS) entry which is preliminary data.</text>
</comment>
<dbReference type="PANTHER" id="PTHR43794:SF5">
    <property type="entry name" value="CHLOROHYDROLASE FAMILY PROTEIN"/>
    <property type="match status" value="1"/>
</dbReference>
<dbReference type="RefSeq" id="WP_048090328.1">
    <property type="nucleotide sequence ID" value="NZ_JMIY01000003.1"/>
</dbReference>
<evidence type="ECO:0000313" key="2">
    <source>
        <dbReference type="EMBL" id="KCZ72243.1"/>
    </source>
</evidence>
<accession>A0A062V6M1</accession>
<dbReference type="Proteomes" id="UP000027153">
    <property type="component" value="Unassembled WGS sequence"/>
</dbReference>
<reference evidence="2 3" key="1">
    <citation type="journal article" date="2013" name="Nature">
        <title>Anaerobic oxidation of methane coupled to nitrate reduction in a novel archaeal lineage.</title>
        <authorList>
            <person name="Haroon M.F."/>
            <person name="Hu S."/>
            <person name="Shi Y."/>
            <person name="Imelfort M."/>
            <person name="Keller J."/>
            <person name="Hugenholtz P."/>
            <person name="Yuan Z."/>
            <person name="Tyson G.W."/>
        </authorList>
    </citation>
    <scope>NUCLEOTIDE SEQUENCE [LARGE SCALE GENOMIC DNA]</scope>
    <source>
        <strain evidence="2 3">ANME-2d</strain>
    </source>
</reference>
<organism evidence="2 3">
    <name type="scientific">Candidatus Methanoperedens nitratireducens</name>
    <dbReference type="NCBI Taxonomy" id="1392998"/>
    <lineage>
        <taxon>Archaea</taxon>
        <taxon>Methanobacteriati</taxon>
        <taxon>Methanobacteriota</taxon>
        <taxon>Stenosarchaea group</taxon>
        <taxon>Methanomicrobia</taxon>
        <taxon>Methanosarcinales</taxon>
        <taxon>ANME-2 cluster</taxon>
        <taxon>Candidatus Methanoperedentaceae</taxon>
        <taxon>Candidatus Methanoperedens</taxon>
    </lineage>
</organism>
<feature type="domain" description="Amidohydrolase-related" evidence="1">
    <location>
        <begin position="42"/>
        <end position="318"/>
    </location>
</feature>
<keyword evidence="3" id="KW-1185">Reference proteome</keyword>
<dbReference type="EMBL" id="JMIY01000003">
    <property type="protein sequence ID" value="KCZ72243.1"/>
    <property type="molecule type" value="Genomic_DNA"/>
</dbReference>
<gene>
    <name evidence="2" type="ORF">ANME2D_01648</name>
</gene>
<dbReference type="AlphaFoldDB" id="A0A062V6M1"/>